<protein>
    <submittedName>
        <fullName evidence="2">Uncharacterized protein</fullName>
    </submittedName>
</protein>
<accession>A0AAW0FS56</accession>
<gene>
    <name evidence="2" type="ORF">QCA50_016598</name>
</gene>
<dbReference type="Proteomes" id="UP001385951">
    <property type="component" value="Unassembled WGS sequence"/>
</dbReference>
<comment type="caution">
    <text evidence="2">The sequence shown here is derived from an EMBL/GenBank/DDBJ whole genome shotgun (WGS) entry which is preliminary data.</text>
</comment>
<keyword evidence="1" id="KW-1133">Transmembrane helix</keyword>
<keyword evidence="1" id="KW-0812">Transmembrane</keyword>
<reference evidence="2 3" key="1">
    <citation type="submission" date="2022-09" db="EMBL/GenBank/DDBJ databases">
        <authorList>
            <person name="Palmer J.M."/>
        </authorList>
    </citation>
    <scope>NUCLEOTIDE SEQUENCE [LARGE SCALE GENOMIC DNA]</scope>
    <source>
        <strain evidence="2 3">DSM 7382</strain>
    </source>
</reference>
<dbReference type="AlphaFoldDB" id="A0AAW0FS56"/>
<dbReference type="EMBL" id="JASBNA010000050">
    <property type="protein sequence ID" value="KAK7680358.1"/>
    <property type="molecule type" value="Genomic_DNA"/>
</dbReference>
<feature type="transmembrane region" description="Helical" evidence="1">
    <location>
        <begin position="102"/>
        <end position="119"/>
    </location>
</feature>
<evidence type="ECO:0000256" key="1">
    <source>
        <dbReference type="SAM" id="Phobius"/>
    </source>
</evidence>
<organism evidence="2 3">
    <name type="scientific">Cerrena zonata</name>
    <dbReference type="NCBI Taxonomy" id="2478898"/>
    <lineage>
        <taxon>Eukaryota</taxon>
        <taxon>Fungi</taxon>
        <taxon>Dikarya</taxon>
        <taxon>Basidiomycota</taxon>
        <taxon>Agaricomycotina</taxon>
        <taxon>Agaricomycetes</taxon>
        <taxon>Polyporales</taxon>
        <taxon>Cerrenaceae</taxon>
        <taxon>Cerrena</taxon>
    </lineage>
</organism>
<evidence type="ECO:0000313" key="3">
    <source>
        <dbReference type="Proteomes" id="UP001385951"/>
    </source>
</evidence>
<evidence type="ECO:0000313" key="2">
    <source>
        <dbReference type="EMBL" id="KAK7680358.1"/>
    </source>
</evidence>
<keyword evidence="1" id="KW-0472">Membrane</keyword>
<name>A0AAW0FS56_9APHY</name>
<keyword evidence="3" id="KW-1185">Reference proteome</keyword>
<proteinExistence type="predicted"/>
<sequence length="173" mass="19394">MDATPSIPSILGGFIEAIGVSNMLFGLSASQFYVCQCHTSRGCELRICATCPVLLLGSPIEDPLVIADIDWSIPTALVFEMVSEILVQGFYVHRMWIFTRNLYLTIGTIVLFLGRYALFISCIVDTFRSDTWSERESGKPSEFVIKYLIKMIGRLANKNIAFLNHHARIDDGH</sequence>